<accession>A0A0H5P861</accession>
<sequence>MPGERRPAIGVIRPELLRGKQIDLTAIAGPDFRLVFTVFLDAGPMLTALAIARHLDEFAAAAVVTPGLEHVDPVRHVVTDLAALVTPSRVYPRGYRWPEREDE</sequence>
<dbReference type="AlphaFoldDB" id="A0A0H5P861"/>
<gene>
    <name evidence="1" type="ORF">ERS450000_03087</name>
</gene>
<dbReference type="KEGG" id="nfr:ERS450000_03087"/>
<organism evidence="1 2">
    <name type="scientific">Nocardia farcinica</name>
    <dbReference type="NCBI Taxonomy" id="37329"/>
    <lineage>
        <taxon>Bacteria</taxon>
        <taxon>Bacillati</taxon>
        <taxon>Actinomycetota</taxon>
        <taxon>Actinomycetes</taxon>
        <taxon>Mycobacteriales</taxon>
        <taxon>Nocardiaceae</taxon>
        <taxon>Nocardia</taxon>
    </lineage>
</organism>
<dbReference type="EMBL" id="LN868938">
    <property type="protein sequence ID" value="CRY78746.1"/>
    <property type="molecule type" value="Genomic_DNA"/>
</dbReference>
<dbReference type="Proteomes" id="UP000057820">
    <property type="component" value="Chromosome 1"/>
</dbReference>
<proteinExistence type="predicted"/>
<reference evidence="2" key="1">
    <citation type="submission" date="2015-03" db="EMBL/GenBank/DDBJ databases">
        <authorList>
            <consortium name="Pathogen Informatics"/>
        </authorList>
    </citation>
    <scope>NUCLEOTIDE SEQUENCE [LARGE SCALE GENOMIC DNA]</scope>
    <source>
        <strain evidence="2">NCTC11134</strain>
    </source>
</reference>
<name>A0A0H5P861_NOCFR</name>
<protein>
    <submittedName>
        <fullName evidence="1">Uncharacterized protein</fullName>
    </submittedName>
</protein>
<dbReference type="RefSeq" id="WP_060593011.1">
    <property type="nucleotide sequence ID" value="NZ_CP031418.1"/>
</dbReference>
<evidence type="ECO:0000313" key="1">
    <source>
        <dbReference type="EMBL" id="CRY78746.1"/>
    </source>
</evidence>
<evidence type="ECO:0000313" key="2">
    <source>
        <dbReference type="Proteomes" id="UP000057820"/>
    </source>
</evidence>